<keyword evidence="1" id="KW-0812">Transmembrane</keyword>
<evidence type="ECO:0008006" key="4">
    <source>
        <dbReference type="Google" id="ProtNLM"/>
    </source>
</evidence>
<evidence type="ECO:0000313" key="3">
    <source>
        <dbReference type="Proteomes" id="UP000789803"/>
    </source>
</evidence>
<dbReference type="RefSeq" id="WP_229933052.1">
    <property type="nucleotide sequence ID" value="NZ_CAJHOF010000011.1"/>
</dbReference>
<keyword evidence="3" id="KW-1185">Reference proteome</keyword>
<keyword evidence="1" id="KW-1133">Transmembrane helix</keyword>
<feature type="transmembrane region" description="Helical" evidence="1">
    <location>
        <begin position="21"/>
        <end position="43"/>
    </location>
</feature>
<evidence type="ECO:0000313" key="2">
    <source>
        <dbReference type="EMBL" id="CAD7288947.1"/>
    </source>
</evidence>
<dbReference type="EMBL" id="CAJHOF010000011">
    <property type="protein sequence ID" value="CAD7288947.1"/>
    <property type="molecule type" value="Genomic_DNA"/>
</dbReference>
<evidence type="ECO:0000256" key="1">
    <source>
        <dbReference type="SAM" id="Phobius"/>
    </source>
</evidence>
<gene>
    <name evidence="2" type="ORF">LMG7974_01258</name>
</gene>
<dbReference type="Proteomes" id="UP000789803">
    <property type="component" value="Unassembled WGS sequence"/>
</dbReference>
<name>A0ABN7K907_9BACT</name>
<accession>A0ABN7K907</accession>
<feature type="transmembrane region" description="Helical" evidence="1">
    <location>
        <begin position="49"/>
        <end position="68"/>
    </location>
</feature>
<protein>
    <recommendedName>
        <fullName evidence="4">DUF2393 domain-containing protein</fullName>
    </recommendedName>
</protein>
<dbReference type="Pfam" id="PF09624">
    <property type="entry name" value="DUF2393"/>
    <property type="match status" value="1"/>
</dbReference>
<dbReference type="InterPro" id="IPR013417">
    <property type="entry name" value="CHP02588"/>
</dbReference>
<comment type="caution">
    <text evidence="2">The sequence shown here is derived from an EMBL/GenBank/DDBJ whole genome shotgun (WGS) entry which is preliminary data.</text>
</comment>
<organism evidence="2 3">
    <name type="scientific">Campylobacter majalis</name>
    <dbReference type="NCBI Taxonomy" id="2790656"/>
    <lineage>
        <taxon>Bacteria</taxon>
        <taxon>Pseudomonadati</taxon>
        <taxon>Campylobacterota</taxon>
        <taxon>Epsilonproteobacteria</taxon>
        <taxon>Campylobacterales</taxon>
        <taxon>Campylobacteraceae</taxon>
        <taxon>Campylobacter</taxon>
    </lineage>
</organism>
<reference evidence="2 3" key="1">
    <citation type="submission" date="2020-11" db="EMBL/GenBank/DDBJ databases">
        <authorList>
            <person name="Peeters C."/>
        </authorList>
    </citation>
    <scope>NUCLEOTIDE SEQUENCE [LARGE SCALE GENOMIC DNA]</scope>
    <source>
        <strain evidence="2 3">LMG 7974</strain>
    </source>
</reference>
<sequence length="175" mass="20584">MLSSIKQNFIFILQNAGVIDYLAYSWIVIAFIFLLLLGVYLAIKWWWTIGFLVIFFGFFGMVFGFYYVSDELNNRLRKIEISKINTKQLEYSNALMLDFSAKNLSPKKLKICKIDLNFYTLNKNKYKEKLNALNPFVKHTIFVNEISAFEEKDIKSTINNFAFVDYNITIKPLCF</sequence>
<proteinExistence type="predicted"/>
<keyword evidence="1" id="KW-0472">Membrane</keyword>